<gene>
    <name evidence="1" type="ORF">LCI18_011718</name>
</gene>
<evidence type="ECO:0000313" key="2">
    <source>
        <dbReference type="Proteomes" id="UP000830768"/>
    </source>
</evidence>
<proteinExistence type="predicted"/>
<name>A0ACD3ZI82_FUSSC</name>
<reference evidence="1" key="1">
    <citation type="submission" date="2021-11" db="EMBL/GenBank/DDBJ databases">
        <title>Fusarium solani-melongenae Genome sequencing and assembly.</title>
        <authorList>
            <person name="Xie S."/>
            <person name="Huang L."/>
            <person name="Zhang X."/>
        </authorList>
    </citation>
    <scope>NUCLEOTIDE SEQUENCE</scope>
    <source>
        <strain evidence="1">CRI 24-3</strain>
    </source>
</reference>
<evidence type="ECO:0000313" key="1">
    <source>
        <dbReference type="EMBL" id="UPL00784.1"/>
    </source>
</evidence>
<keyword evidence="2" id="KW-1185">Reference proteome</keyword>
<dbReference type="EMBL" id="CP090038">
    <property type="protein sequence ID" value="UPL00784.1"/>
    <property type="molecule type" value="Genomic_DNA"/>
</dbReference>
<organism evidence="1 2">
    <name type="scientific">Fusarium solani subsp. cucurbitae</name>
    <name type="common">Neocosmosporum cucurbitae</name>
    <dbReference type="NCBI Taxonomy" id="2747967"/>
    <lineage>
        <taxon>Eukaryota</taxon>
        <taxon>Fungi</taxon>
        <taxon>Dikarya</taxon>
        <taxon>Ascomycota</taxon>
        <taxon>Pezizomycotina</taxon>
        <taxon>Sordariomycetes</taxon>
        <taxon>Hypocreomycetidae</taxon>
        <taxon>Hypocreales</taxon>
        <taxon>Nectriaceae</taxon>
        <taxon>Fusarium</taxon>
        <taxon>Fusarium solani species complex</taxon>
    </lineage>
</organism>
<accession>A0ACD3ZI82</accession>
<protein>
    <submittedName>
        <fullName evidence="1">Uncharacterized protein</fullName>
    </submittedName>
</protein>
<dbReference type="Proteomes" id="UP000830768">
    <property type="component" value="Chromosome 10"/>
</dbReference>
<sequence>MTNHRSRRGCEECRRRRRKCDELKPICGHCNAASRSCRYELRLVWSDRKAQHRGLRTTQRRLVQPPPLDSVGQSPALIPDSLPNGVVLPRRYKKLLEYFSGGVLASLSSHPSIHQDLCQGLIPRMLYSPHLLSASLALSAAGLLSRGLSEVEGTSISYVLEHLQSSGLSLLRKALTEQRKDEVMVATCLIWCLADVFAGIQGVPSWRIHLQGIKALLDGHQPDDQLGTGGDNAMESAMRHLFLLYRSLQTLPYLQTIEPSGPSVDLGQTLFFDSSSALTRSPKIDGFLGYSEELLDLLQHINSATKKNSGHQFSLNAEADILLGKINGMINRDAKTPPEVSISSTLSPQYSLDFLLCHQIFQQATLIQLYRQLYTMPSASQPIQSAVRAINGMIQNMTQGQPCNTWVAMAMPLFTVGCEAFDDDQKDFILDKVQKLEVCIGSLHVHTIKRALKDVWKIRTDHQDFEGNICSSQLLEKLQYNIILF</sequence>